<gene>
    <name evidence="1" type="ORF">S12H4_07620</name>
</gene>
<dbReference type="PROSITE" id="PS00195">
    <property type="entry name" value="GLUTAREDOXIN_1"/>
    <property type="match status" value="1"/>
</dbReference>
<evidence type="ECO:0000313" key="1">
    <source>
        <dbReference type="EMBL" id="GAI60574.1"/>
    </source>
</evidence>
<proteinExistence type="predicted"/>
<dbReference type="EMBL" id="BARW01002834">
    <property type="protein sequence ID" value="GAI60574.1"/>
    <property type="molecule type" value="Genomic_DNA"/>
</dbReference>
<dbReference type="InterPro" id="IPR036249">
    <property type="entry name" value="Thioredoxin-like_sf"/>
</dbReference>
<name>X1RYI8_9ZZZZ</name>
<organism evidence="1">
    <name type="scientific">marine sediment metagenome</name>
    <dbReference type="NCBI Taxonomy" id="412755"/>
    <lineage>
        <taxon>unclassified sequences</taxon>
        <taxon>metagenomes</taxon>
        <taxon>ecological metagenomes</taxon>
    </lineage>
</organism>
<dbReference type="SUPFAM" id="SSF52833">
    <property type="entry name" value="Thioredoxin-like"/>
    <property type="match status" value="2"/>
</dbReference>
<dbReference type="PANTHER" id="PTHR37170">
    <property type="entry name" value="GLUTAREDOXIN-RELATED"/>
    <property type="match status" value="1"/>
</dbReference>
<reference evidence="1" key="1">
    <citation type="journal article" date="2014" name="Front. Microbiol.">
        <title>High frequency of phylogenetically diverse reductive dehalogenase-homologous genes in deep subseafloor sedimentary metagenomes.</title>
        <authorList>
            <person name="Kawai M."/>
            <person name="Futagami T."/>
            <person name="Toyoda A."/>
            <person name="Takaki Y."/>
            <person name="Nishi S."/>
            <person name="Hori S."/>
            <person name="Arai W."/>
            <person name="Tsubouchi T."/>
            <person name="Morono Y."/>
            <person name="Uchiyama I."/>
            <person name="Ito T."/>
            <person name="Fujiyama A."/>
            <person name="Inagaki F."/>
            <person name="Takami H."/>
        </authorList>
    </citation>
    <scope>NUCLEOTIDE SEQUENCE</scope>
    <source>
        <strain evidence="1">Expedition CK06-06</strain>
    </source>
</reference>
<evidence type="ECO:0008006" key="2">
    <source>
        <dbReference type="Google" id="ProtNLM"/>
    </source>
</evidence>
<dbReference type="Gene3D" id="3.40.30.10">
    <property type="entry name" value="Glutaredoxin"/>
    <property type="match status" value="2"/>
</dbReference>
<protein>
    <recommendedName>
        <fullName evidence="2">Thioredoxin-like fold domain-containing protein</fullName>
    </recommendedName>
</protein>
<dbReference type="AlphaFoldDB" id="X1RYI8"/>
<dbReference type="InterPro" id="IPR011767">
    <property type="entry name" value="GLR_AS"/>
</dbReference>
<comment type="caution">
    <text evidence="1">The sequence shown here is derived from an EMBL/GenBank/DDBJ whole genome shotgun (WGS) entry which is preliminary data.</text>
</comment>
<dbReference type="PANTHER" id="PTHR37170:SF1">
    <property type="entry name" value="GLUTAREDOXIN-LIKE PROTEIN"/>
    <property type="match status" value="1"/>
</dbReference>
<accession>X1RYI8</accession>
<sequence length="185" mass="20785">MLFSQNELDNIKREMTKLKDNISLKLFTDFKTQEDGSKLRKCMACEGTYELLKTLEDVSAGKLSIEEYSTEENEEDAKKYDIARIPAILFVDEEGKVVIKYSATPAGAELAPFLKSLQYFSGVSPYYKDQIVSHLKKISKSKMKMFITKTCPYCPATVPVANLFSIVSKGKVSVEIIDVDANPDI</sequence>
<feature type="non-terminal residue" evidence="1">
    <location>
        <position position="185"/>
    </location>
</feature>